<gene>
    <name evidence="1" type="ORF">PUN28_009078</name>
</gene>
<organism evidence="1 2">
    <name type="scientific">Cardiocondyla obscurior</name>
    <dbReference type="NCBI Taxonomy" id="286306"/>
    <lineage>
        <taxon>Eukaryota</taxon>
        <taxon>Metazoa</taxon>
        <taxon>Ecdysozoa</taxon>
        <taxon>Arthropoda</taxon>
        <taxon>Hexapoda</taxon>
        <taxon>Insecta</taxon>
        <taxon>Pterygota</taxon>
        <taxon>Neoptera</taxon>
        <taxon>Endopterygota</taxon>
        <taxon>Hymenoptera</taxon>
        <taxon>Apocrita</taxon>
        <taxon>Aculeata</taxon>
        <taxon>Formicoidea</taxon>
        <taxon>Formicidae</taxon>
        <taxon>Myrmicinae</taxon>
        <taxon>Cardiocondyla</taxon>
    </lineage>
</organism>
<sequence length="182" mass="20923">MRTGMSRNHIAKTVLRSGSLASSVIALGASRNYFYGRRNAAKERLRGREKCLVYKLFLHVEHEKKEKKRKKEKERVRDLAVHENPVTPVFPCRSTLAPESLEPLLSASCFMMTVALQGDGNEISTRCFVIERIIYAFIANKFLQVENTKLTTKELQLSNCRWIKTCRDLLILYPNFSLEVAE</sequence>
<protein>
    <submittedName>
        <fullName evidence="1">Uncharacterized protein</fullName>
    </submittedName>
</protein>
<comment type="caution">
    <text evidence="1">The sequence shown here is derived from an EMBL/GenBank/DDBJ whole genome shotgun (WGS) entry which is preliminary data.</text>
</comment>
<evidence type="ECO:0000313" key="2">
    <source>
        <dbReference type="Proteomes" id="UP001430953"/>
    </source>
</evidence>
<dbReference type="EMBL" id="JADYXP020000008">
    <property type="protein sequence ID" value="KAL0118161.1"/>
    <property type="molecule type" value="Genomic_DNA"/>
</dbReference>
<dbReference type="Proteomes" id="UP001430953">
    <property type="component" value="Unassembled WGS sequence"/>
</dbReference>
<name>A0AAW2FQD4_9HYME</name>
<dbReference type="AlphaFoldDB" id="A0AAW2FQD4"/>
<accession>A0AAW2FQD4</accession>
<proteinExistence type="predicted"/>
<evidence type="ECO:0000313" key="1">
    <source>
        <dbReference type="EMBL" id="KAL0118161.1"/>
    </source>
</evidence>
<keyword evidence="2" id="KW-1185">Reference proteome</keyword>
<reference evidence="1 2" key="1">
    <citation type="submission" date="2023-03" db="EMBL/GenBank/DDBJ databases">
        <title>High recombination rates correlate with genetic variation in Cardiocondyla obscurior ants.</title>
        <authorList>
            <person name="Errbii M."/>
        </authorList>
    </citation>
    <scope>NUCLEOTIDE SEQUENCE [LARGE SCALE GENOMIC DNA]</scope>
    <source>
        <strain evidence="1">Alpha-2009</strain>
        <tissue evidence="1">Whole body</tissue>
    </source>
</reference>